<dbReference type="GO" id="GO:0030976">
    <property type="term" value="F:thiamine pyrophosphate binding"/>
    <property type="evidence" value="ECO:0007669"/>
    <property type="project" value="UniProtKB-UniRule"/>
</dbReference>
<feature type="binding site" evidence="10">
    <location>
        <begin position="117"/>
        <end position="119"/>
    </location>
    <ligand>
        <name>thiamine diphosphate</name>
        <dbReference type="ChEBI" id="CHEBI:58937"/>
    </ligand>
</feature>
<keyword evidence="13" id="KW-1185">Reference proteome</keyword>
<gene>
    <name evidence="10 12" type="primary">dxs</name>
    <name evidence="12" type="ORF">EXM22_08780</name>
</gene>
<dbReference type="SUPFAM" id="SSF52518">
    <property type="entry name" value="Thiamin diphosphate-binding fold (THDP-binding)"/>
    <property type="match status" value="2"/>
</dbReference>
<keyword evidence="9 10" id="KW-0414">Isoprene biosynthesis</keyword>
<dbReference type="KEGG" id="ock:EXM22_08780"/>
<dbReference type="InterPro" id="IPR005475">
    <property type="entry name" value="Transketolase-like_Pyr-bd"/>
</dbReference>
<keyword evidence="8 10" id="KW-0786">Thiamine pyrophosphate</keyword>
<comment type="cofactor">
    <cofactor evidence="10">
        <name>thiamine diphosphate</name>
        <dbReference type="ChEBI" id="CHEBI:58937"/>
    </cofactor>
    <text evidence="10">Binds 1 thiamine pyrophosphate per subunit.</text>
</comment>
<dbReference type="UniPathway" id="UPA00064">
    <property type="reaction ID" value="UER00091"/>
</dbReference>
<dbReference type="Pfam" id="PF13292">
    <property type="entry name" value="DXP_synthase_N"/>
    <property type="match status" value="1"/>
</dbReference>
<dbReference type="GO" id="GO:0008661">
    <property type="term" value="F:1-deoxy-D-xylulose-5-phosphate synthase activity"/>
    <property type="evidence" value="ECO:0007669"/>
    <property type="project" value="UniProtKB-UniRule"/>
</dbReference>
<comment type="similarity">
    <text evidence="2 10">Belongs to the transketolase family. DXPS subfamily.</text>
</comment>
<keyword evidence="6 10" id="KW-0460">Magnesium</keyword>
<evidence type="ECO:0000256" key="4">
    <source>
        <dbReference type="ARBA" id="ARBA00022679"/>
    </source>
</evidence>
<dbReference type="InterPro" id="IPR029061">
    <property type="entry name" value="THDP-binding"/>
</dbReference>
<feature type="binding site" evidence="10">
    <location>
        <position position="288"/>
    </location>
    <ligand>
        <name>thiamine diphosphate</name>
        <dbReference type="ChEBI" id="CHEBI:58937"/>
    </ligand>
</feature>
<evidence type="ECO:0000256" key="9">
    <source>
        <dbReference type="ARBA" id="ARBA00023229"/>
    </source>
</evidence>
<dbReference type="PANTHER" id="PTHR43322">
    <property type="entry name" value="1-D-DEOXYXYLULOSE 5-PHOSPHATE SYNTHASE-RELATED"/>
    <property type="match status" value="1"/>
</dbReference>
<dbReference type="InterPro" id="IPR049557">
    <property type="entry name" value="Transketolase_CS"/>
</dbReference>
<dbReference type="Gene3D" id="3.40.50.970">
    <property type="match status" value="2"/>
</dbReference>
<dbReference type="EC" id="2.2.1.7" evidence="10"/>
<dbReference type="GO" id="GO:0019288">
    <property type="term" value="P:isopentenyl diphosphate biosynthetic process, methylerythritol 4-phosphate pathway"/>
    <property type="evidence" value="ECO:0007669"/>
    <property type="project" value="TreeGrafter"/>
</dbReference>
<feature type="domain" description="Transketolase-like pyrimidine-binding" evidence="11">
    <location>
        <begin position="322"/>
        <end position="486"/>
    </location>
</feature>
<name>A0A5C1QIR7_9SPIO</name>
<evidence type="ECO:0000256" key="2">
    <source>
        <dbReference type="ARBA" id="ARBA00011081"/>
    </source>
</evidence>
<dbReference type="Pfam" id="PF02780">
    <property type="entry name" value="Transketolase_C"/>
    <property type="match status" value="1"/>
</dbReference>
<proteinExistence type="inferred from homology"/>
<dbReference type="GO" id="GO:0016114">
    <property type="term" value="P:terpenoid biosynthetic process"/>
    <property type="evidence" value="ECO:0007669"/>
    <property type="project" value="UniProtKB-UniRule"/>
</dbReference>
<dbReference type="Pfam" id="PF02779">
    <property type="entry name" value="Transket_pyr"/>
    <property type="match status" value="1"/>
</dbReference>
<evidence type="ECO:0000256" key="1">
    <source>
        <dbReference type="ARBA" id="ARBA00004980"/>
    </source>
</evidence>
<keyword evidence="7 10" id="KW-0784">Thiamine biosynthesis</keyword>
<feature type="binding site" evidence="10">
    <location>
        <position position="177"/>
    </location>
    <ligand>
        <name>Mg(2+)</name>
        <dbReference type="ChEBI" id="CHEBI:18420"/>
    </ligand>
</feature>
<dbReference type="GO" id="GO:0005829">
    <property type="term" value="C:cytosol"/>
    <property type="evidence" value="ECO:0007669"/>
    <property type="project" value="TreeGrafter"/>
</dbReference>
<evidence type="ECO:0000256" key="6">
    <source>
        <dbReference type="ARBA" id="ARBA00022842"/>
    </source>
</evidence>
<feature type="binding site" evidence="10">
    <location>
        <position position="76"/>
    </location>
    <ligand>
        <name>thiamine diphosphate</name>
        <dbReference type="ChEBI" id="CHEBI:58937"/>
    </ligand>
</feature>
<dbReference type="HAMAP" id="MF_00315">
    <property type="entry name" value="DXP_synth"/>
    <property type="match status" value="1"/>
</dbReference>
<evidence type="ECO:0000259" key="11">
    <source>
        <dbReference type="SMART" id="SM00861"/>
    </source>
</evidence>
<comment type="catalytic activity">
    <reaction evidence="10">
        <text>D-glyceraldehyde 3-phosphate + pyruvate + H(+) = 1-deoxy-D-xylulose 5-phosphate + CO2</text>
        <dbReference type="Rhea" id="RHEA:12605"/>
        <dbReference type="ChEBI" id="CHEBI:15361"/>
        <dbReference type="ChEBI" id="CHEBI:15378"/>
        <dbReference type="ChEBI" id="CHEBI:16526"/>
        <dbReference type="ChEBI" id="CHEBI:57792"/>
        <dbReference type="ChEBI" id="CHEBI:59776"/>
        <dbReference type="EC" id="2.2.1.7"/>
    </reaction>
</comment>
<dbReference type="AlphaFoldDB" id="A0A5C1QIR7"/>
<dbReference type="GO" id="GO:0000287">
    <property type="term" value="F:magnesium ion binding"/>
    <property type="evidence" value="ECO:0007669"/>
    <property type="project" value="UniProtKB-UniRule"/>
</dbReference>
<sequence>MKEYPILAGINHPEQLRSLTSKQLDDLAQEIRDCIINTVSQNGGHLASNLGVVELTLAMHKVFSSPRDKFIWDVGHQCYTHKLLTGRADLFHTIRQQGGLSGFPKRDENPHDIFNTGHASTSISAGMGVLAGDHIQKRTNKVLCVIGDGALTGGQALEALNFAGHLQQDLIVILNDNTMSISRNVGALSSYLSQLALTVSYKRFRTVVDFTISHIPFVGKSLLRWVYRLKRGVKGIVYKENLFTDLGFKYVGPVKGHSIEKLTDVLEHVREIEGPVLLHVLTTKGKGYAHAEGDPSSFHGVGPFAIETGKVDPSLKADPKTVTTTAAFGCAILTEAKKNDKVAAITAAMSSGTGLLPFKEEFPQRFFDVGIAEQHALTFAAGLAASGMQPVVAIYSTFMQRAVDQLIHDIALPGLPVVICMDRSGLVGDDGETHQGIFDMVMFRNIPGLAFLAPQSAREIEMSLEWALGANQPVLIRYPKGATYSCGEVQDTPLEEGKGVLVKKREHSTILLISLGGLLKEVVSASDILDEKGLKCDVYQMRFIRPLNKPALLGLLQNYEQILFVEEGIGSGGMGEEIAMILSEKHSDILYDHIGVPSEFLAQATRDQLIKQCKLDHESIVARVEQIQSELRFSKVVDMVKNDKWSPHNI</sequence>
<dbReference type="Proteomes" id="UP000324209">
    <property type="component" value="Chromosome"/>
</dbReference>
<dbReference type="OrthoDB" id="9803371at2"/>
<dbReference type="GO" id="GO:0009228">
    <property type="term" value="P:thiamine biosynthetic process"/>
    <property type="evidence" value="ECO:0007669"/>
    <property type="project" value="UniProtKB-UniRule"/>
</dbReference>
<dbReference type="Gene3D" id="3.40.50.920">
    <property type="match status" value="1"/>
</dbReference>
<dbReference type="CDD" id="cd07033">
    <property type="entry name" value="TPP_PYR_DXS_TK_like"/>
    <property type="match status" value="1"/>
</dbReference>
<dbReference type="NCBIfam" id="TIGR00204">
    <property type="entry name" value="dxs"/>
    <property type="match status" value="1"/>
</dbReference>
<feature type="binding site" evidence="10">
    <location>
        <position position="373"/>
    </location>
    <ligand>
        <name>thiamine diphosphate</name>
        <dbReference type="ChEBI" id="CHEBI:58937"/>
    </ligand>
</feature>
<dbReference type="InterPro" id="IPR005477">
    <property type="entry name" value="Dxylulose-5-P_synthase"/>
</dbReference>
<keyword evidence="5 10" id="KW-0479">Metal-binding</keyword>
<evidence type="ECO:0000313" key="13">
    <source>
        <dbReference type="Proteomes" id="UP000324209"/>
    </source>
</evidence>
<dbReference type="CDD" id="cd02007">
    <property type="entry name" value="TPP_DXS"/>
    <property type="match status" value="1"/>
</dbReference>
<evidence type="ECO:0000256" key="5">
    <source>
        <dbReference type="ARBA" id="ARBA00022723"/>
    </source>
</evidence>
<dbReference type="SMART" id="SM00861">
    <property type="entry name" value="Transket_pyr"/>
    <property type="match status" value="1"/>
</dbReference>
<organism evidence="12 13">
    <name type="scientific">Oceanispirochaeta crateris</name>
    <dbReference type="NCBI Taxonomy" id="2518645"/>
    <lineage>
        <taxon>Bacteria</taxon>
        <taxon>Pseudomonadati</taxon>
        <taxon>Spirochaetota</taxon>
        <taxon>Spirochaetia</taxon>
        <taxon>Spirochaetales</taxon>
        <taxon>Spirochaetaceae</taxon>
        <taxon>Oceanispirochaeta</taxon>
    </lineage>
</organism>
<comment type="function">
    <text evidence="10">Catalyzes the acyloin condensation reaction between C atoms 2 and 3 of pyruvate and glyceraldehyde 3-phosphate to yield 1-deoxy-D-xylulose-5-phosphate (DXP).</text>
</comment>
<dbReference type="SUPFAM" id="SSF52922">
    <property type="entry name" value="TK C-terminal domain-like"/>
    <property type="match status" value="1"/>
</dbReference>
<feature type="binding site" evidence="10">
    <location>
        <begin position="149"/>
        <end position="150"/>
    </location>
    <ligand>
        <name>thiamine diphosphate</name>
        <dbReference type="ChEBI" id="CHEBI:58937"/>
    </ligand>
</feature>
<evidence type="ECO:0000313" key="12">
    <source>
        <dbReference type="EMBL" id="QEN08075.1"/>
    </source>
</evidence>
<evidence type="ECO:0000256" key="8">
    <source>
        <dbReference type="ARBA" id="ARBA00023052"/>
    </source>
</evidence>
<evidence type="ECO:0000256" key="3">
    <source>
        <dbReference type="ARBA" id="ARBA00011738"/>
    </source>
</evidence>
<dbReference type="RefSeq" id="WP_149486155.1">
    <property type="nucleotide sequence ID" value="NZ_CP036150.1"/>
</dbReference>
<evidence type="ECO:0000256" key="10">
    <source>
        <dbReference type="HAMAP-Rule" id="MF_00315"/>
    </source>
</evidence>
<dbReference type="InterPro" id="IPR033248">
    <property type="entry name" value="Transketolase_C"/>
</dbReference>
<accession>A0A5C1QIR7</accession>
<comment type="subunit">
    <text evidence="3 10">Homodimer.</text>
</comment>
<evidence type="ECO:0000256" key="7">
    <source>
        <dbReference type="ARBA" id="ARBA00022977"/>
    </source>
</evidence>
<comment type="pathway">
    <text evidence="1 10">Metabolic intermediate biosynthesis; 1-deoxy-D-xylulose 5-phosphate biosynthesis; 1-deoxy-D-xylulose 5-phosphate from D-glyceraldehyde 3-phosphate and pyruvate: step 1/1.</text>
</comment>
<dbReference type="InterPro" id="IPR009014">
    <property type="entry name" value="Transketo_C/PFOR_II"/>
</dbReference>
<feature type="binding site" evidence="10">
    <location>
        <position position="148"/>
    </location>
    <ligand>
        <name>Mg(2+)</name>
        <dbReference type="ChEBI" id="CHEBI:18420"/>
    </ligand>
</feature>
<keyword evidence="4 10" id="KW-0808">Transferase</keyword>
<feature type="binding site" evidence="10">
    <location>
        <position position="177"/>
    </location>
    <ligand>
        <name>thiamine diphosphate</name>
        <dbReference type="ChEBI" id="CHEBI:58937"/>
    </ligand>
</feature>
<comment type="cofactor">
    <cofactor evidence="10">
        <name>Mg(2+)</name>
        <dbReference type="ChEBI" id="CHEBI:18420"/>
    </cofactor>
    <text evidence="10">Binds 1 Mg(2+) ion per subunit.</text>
</comment>
<protein>
    <recommendedName>
        <fullName evidence="10">1-deoxy-D-xylulose-5-phosphate synthase</fullName>
        <ecNumber evidence="10">2.2.1.7</ecNumber>
    </recommendedName>
    <alternativeName>
        <fullName evidence="10">1-deoxyxylulose-5-phosphate synthase</fullName>
        <shortName evidence="10">DXP synthase</shortName>
        <shortName evidence="10">DXPS</shortName>
    </alternativeName>
</protein>
<dbReference type="EMBL" id="CP036150">
    <property type="protein sequence ID" value="QEN08075.1"/>
    <property type="molecule type" value="Genomic_DNA"/>
</dbReference>
<dbReference type="NCBIfam" id="NF003933">
    <property type="entry name" value="PRK05444.2-2"/>
    <property type="match status" value="1"/>
</dbReference>
<dbReference type="PANTHER" id="PTHR43322:SF5">
    <property type="entry name" value="1-DEOXY-D-XYLULOSE-5-PHOSPHATE SYNTHASE, CHLOROPLASTIC"/>
    <property type="match status" value="1"/>
</dbReference>
<dbReference type="PROSITE" id="PS00801">
    <property type="entry name" value="TRANSKETOLASE_1"/>
    <property type="match status" value="1"/>
</dbReference>
<reference evidence="12 13" key="1">
    <citation type="submission" date="2019-02" db="EMBL/GenBank/DDBJ databases">
        <title>Complete Genome Sequence and Methylome Analysis of free living Spirochaetas.</title>
        <authorList>
            <person name="Fomenkov A."/>
            <person name="Dubinina G."/>
            <person name="Leshcheva N."/>
            <person name="Mikheeva N."/>
            <person name="Grabovich M."/>
            <person name="Vincze T."/>
            <person name="Roberts R.J."/>
        </authorList>
    </citation>
    <scope>NUCLEOTIDE SEQUENCE [LARGE SCALE GENOMIC DNA]</scope>
    <source>
        <strain evidence="12 13">K2</strain>
    </source>
</reference>